<protein>
    <recommendedName>
        <fullName evidence="4">Formyltetrahydrofolate deformylase</fullName>
    </recommendedName>
</protein>
<gene>
    <name evidence="2" type="ORF">SCMU_34050</name>
</gene>
<dbReference type="Proteomes" id="UP001319861">
    <property type="component" value="Chromosome"/>
</dbReference>
<accession>A0ABN6FLB9</accession>
<evidence type="ECO:0008006" key="4">
    <source>
        <dbReference type="Google" id="ProtNLM"/>
    </source>
</evidence>
<feature type="region of interest" description="Disordered" evidence="1">
    <location>
        <begin position="1"/>
        <end position="21"/>
    </location>
</feature>
<proteinExistence type="predicted"/>
<evidence type="ECO:0000313" key="2">
    <source>
        <dbReference type="EMBL" id="BCT77563.1"/>
    </source>
</evidence>
<dbReference type="EMBL" id="AP024525">
    <property type="protein sequence ID" value="BCT77563.1"/>
    <property type="molecule type" value="Genomic_DNA"/>
</dbReference>
<feature type="compositionally biased region" description="Low complexity" evidence="1">
    <location>
        <begin position="12"/>
        <end position="21"/>
    </location>
</feature>
<evidence type="ECO:0000256" key="1">
    <source>
        <dbReference type="SAM" id="MobiDB-lite"/>
    </source>
</evidence>
<evidence type="ECO:0000313" key="3">
    <source>
        <dbReference type="Proteomes" id="UP001319861"/>
    </source>
</evidence>
<sequence length="81" mass="8588">MTSTMTDPRPVPAAASAPAVPHAAVPTLSCPQRAGIVHAGHRLAPQRLATVGRDAEILARAVRWHAENRVLLSGHRTVVFP</sequence>
<keyword evidence="3" id="KW-1185">Reference proteome</keyword>
<name>A0ABN6FLB9_SINCY</name>
<reference evidence="2 3" key="1">
    <citation type="journal article" date="2021" name="J. Biosci. Bioeng.">
        <title>Identification and characterization of a chc gene cluster responsible for the aromatization pathway of cyclohexanecarboxylate degradation in Sinomonas cyclohexanicum ATCC 51369.</title>
        <authorList>
            <person name="Yamamoto T."/>
            <person name="Hasegawa Y."/>
            <person name="Lau P.C.K."/>
            <person name="Iwaki H."/>
        </authorList>
    </citation>
    <scope>NUCLEOTIDE SEQUENCE [LARGE SCALE GENOMIC DNA]</scope>
    <source>
        <strain evidence="2 3">ATCC 51369</strain>
    </source>
</reference>
<organism evidence="2 3">
    <name type="scientific">Sinomonas cyclohexanicum</name>
    <name type="common">Corynebacterium cyclohexanicum</name>
    <dbReference type="NCBI Taxonomy" id="322009"/>
    <lineage>
        <taxon>Bacteria</taxon>
        <taxon>Bacillati</taxon>
        <taxon>Actinomycetota</taxon>
        <taxon>Actinomycetes</taxon>
        <taxon>Micrococcales</taxon>
        <taxon>Micrococcaceae</taxon>
        <taxon>Sinomonas</taxon>
    </lineage>
</organism>